<dbReference type="PANTHER" id="PTHR12753">
    <property type="entry name" value="AD-003 - RELATED"/>
    <property type="match status" value="1"/>
</dbReference>
<dbReference type="GO" id="GO:0032259">
    <property type="term" value="P:methylation"/>
    <property type="evidence" value="ECO:0007669"/>
    <property type="project" value="UniProtKB-KW"/>
</dbReference>
<accession>E4V5K7</accession>
<evidence type="ECO:0000256" key="6">
    <source>
        <dbReference type="ARBA" id="ARBA00039449"/>
    </source>
</evidence>
<evidence type="ECO:0000313" key="13">
    <source>
        <dbReference type="EMBL" id="EFR05382.1"/>
    </source>
</evidence>
<name>E4V5K7_ARTGP</name>
<dbReference type="EC" id="2.1.1.244" evidence="5"/>
<dbReference type="EMBL" id="DS989830">
    <property type="protein sequence ID" value="EFR05382.1"/>
    <property type="molecule type" value="Genomic_DNA"/>
</dbReference>
<evidence type="ECO:0000256" key="4">
    <source>
        <dbReference type="ARBA" id="ARBA00022691"/>
    </source>
</evidence>
<dbReference type="OrthoDB" id="1298661at2759"/>
<gene>
    <name evidence="13" type="ORF">MGYG_08393</name>
</gene>
<evidence type="ECO:0000256" key="8">
    <source>
        <dbReference type="ARBA" id="ARBA00047306"/>
    </source>
</evidence>
<evidence type="ECO:0000256" key="12">
    <source>
        <dbReference type="SAM" id="MobiDB-lite"/>
    </source>
</evidence>
<comment type="similarity">
    <text evidence="1">Belongs to the methyltransferase superfamily. NTM1 family.</text>
</comment>
<dbReference type="HOGENOM" id="CLU_055356_2_1_1"/>
<dbReference type="eggNOG" id="KOG3178">
    <property type="taxonomic scope" value="Eukaryota"/>
</dbReference>
<evidence type="ECO:0000256" key="10">
    <source>
        <dbReference type="ARBA" id="ARBA00048167"/>
    </source>
</evidence>
<feature type="binding site" evidence="11">
    <location>
        <position position="160"/>
    </location>
    <ligand>
        <name>S-adenosyl-L-methionine</name>
        <dbReference type="ChEBI" id="CHEBI:59789"/>
    </ligand>
</feature>
<comment type="catalytic activity">
    <reaction evidence="8">
        <text>N-terminal L-seryl-L-prolyl-L-lysyl-[protein] + 3 S-adenosyl-L-methionine = N-terminal N,N,N-trimethyl-L-seryl-L-prolyl-L-lysyl-[protein] + 3 S-adenosyl-L-homocysteine + 3 H(+)</text>
        <dbReference type="Rhea" id="RHEA:54724"/>
        <dbReference type="Rhea" id="RHEA-COMP:13789"/>
        <dbReference type="Rhea" id="RHEA-COMP:13973"/>
        <dbReference type="ChEBI" id="CHEBI:15378"/>
        <dbReference type="ChEBI" id="CHEBI:57856"/>
        <dbReference type="ChEBI" id="CHEBI:59789"/>
        <dbReference type="ChEBI" id="CHEBI:138061"/>
        <dbReference type="ChEBI" id="CHEBI:138317"/>
        <dbReference type="EC" id="2.1.1.244"/>
    </reaction>
</comment>
<proteinExistence type="inferred from homology"/>
<evidence type="ECO:0000256" key="7">
    <source>
        <dbReference type="ARBA" id="ARBA00043129"/>
    </source>
</evidence>
<dbReference type="Gene3D" id="3.40.50.150">
    <property type="entry name" value="Vaccinia Virus protein VP39"/>
    <property type="match status" value="1"/>
</dbReference>
<evidence type="ECO:0000256" key="2">
    <source>
        <dbReference type="ARBA" id="ARBA00022603"/>
    </source>
</evidence>
<dbReference type="VEuPathDB" id="FungiDB:MGYG_08393"/>
<dbReference type="PIRSF" id="PIRSF016958">
    <property type="entry name" value="DUF858_MeTrfase_lik"/>
    <property type="match status" value="1"/>
</dbReference>
<comment type="catalytic activity">
    <reaction evidence="9">
        <text>N-terminal L-prolyl-L-prolyl-L-lysyl-[protein] + 2 S-adenosyl-L-methionine = N-terminal N,N-dimethyl-L-prolyl-L-prolyl-L-lysyl-[protein] + 2 S-adenosyl-L-homocysteine + 2 H(+)</text>
        <dbReference type="Rhea" id="RHEA:54736"/>
        <dbReference type="Rhea" id="RHEA-COMP:13787"/>
        <dbReference type="Rhea" id="RHEA-COMP:13974"/>
        <dbReference type="ChEBI" id="CHEBI:15378"/>
        <dbReference type="ChEBI" id="CHEBI:57856"/>
        <dbReference type="ChEBI" id="CHEBI:59789"/>
        <dbReference type="ChEBI" id="CHEBI:138059"/>
        <dbReference type="ChEBI" id="CHEBI:138318"/>
        <dbReference type="EC" id="2.1.1.244"/>
    </reaction>
</comment>
<dbReference type="RefSeq" id="XP_003169489.1">
    <property type="nucleotide sequence ID" value="XM_003169441.1"/>
</dbReference>
<evidence type="ECO:0000256" key="1">
    <source>
        <dbReference type="ARBA" id="ARBA00009059"/>
    </source>
</evidence>
<feature type="binding site" evidence="11">
    <location>
        <position position="100"/>
    </location>
    <ligand>
        <name>S-adenosyl-L-methionine</name>
        <dbReference type="ChEBI" id="CHEBI:59789"/>
    </ligand>
</feature>
<dbReference type="GO" id="GO:0005737">
    <property type="term" value="C:cytoplasm"/>
    <property type="evidence" value="ECO:0007669"/>
    <property type="project" value="TreeGrafter"/>
</dbReference>
<feature type="binding site" evidence="11">
    <location>
        <position position="95"/>
    </location>
    <ligand>
        <name>S-adenosyl-L-methionine</name>
        <dbReference type="ChEBI" id="CHEBI:59789"/>
    </ligand>
</feature>
<dbReference type="FunCoup" id="E4V5K7">
    <property type="interactions" value="474"/>
</dbReference>
<feature type="region of interest" description="Disordered" evidence="12">
    <location>
        <begin position="1"/>
        <end position="22"/>
    </location>
</feature>
<evidence type="ECO:0000313" key="14">
    <source>
        <dbReference type="Proteomes" id="UP000002669"/>
    </source>
</evidence>
<dbReference type="STRING" id="535722.E4V5K7"/>
<evidence type="ECO:0000256" key="3">
    <source>
        <dbReference type="ARBA" id="ARBA00022679"/>
    </source>
</evidence>
<protein>
    <recommendedName>
        <fullName evidence="6">Alpha N-terminal protein methyltransferase 1</fullName>
        <ecNumber evidence="5">2.1.1.244</ecNumber>
    </recommendedName>
    <alternativeName>
        <fullName evidence="7">X-Pro-Lys N-terminal protein methyltransferase 1</fullName>
    </alternativeName>
</protein>
<keyword evidence="14" id="KW-1185">Reference proteome</keyword>
<dbReference type="Proteomes" id="UP000002669">
    <property type="component" value="Unassembled WGS sequence"/>
</dbReference>
<keyword evidence="2" id="KW-0489">Methyltransferase</keyword>
<feature type="compositionally biased region" description="Basic and acidic residues" evidence="12">
    <location>
        <begin position="1"/>
        <end position="11"/>
    </location>
</feature>
<evidence type="ECO:0000256" key="5">
    <source>
        <dbReference type="ARBA" id="ARBA00039112"/>
    </source>
</evidence>
<dbReference type="SUPFAM" id="SSF53335">
    <property type="entry name" value="S-adenosyl-L-methionine-dependent methyltransferases"/>
    <property type="match status" value="1"/>
</dbReference>
<dbReference type="CDD" id="cd02440">
    <property type="entry name" value="AdoMet_MTases"/>
    <property type="match status" value="1"/>
</dbReference>
<reference evidence="14" key="1">
    <citation type="journal article" date="2012" name="MBio">
        <title>Comparative genome analysis of Trichophyton rubrum and related dermatophytes reveals candidate genes involved in infection.</title>
        <authorList>
            <person name="Martinez D.A."/>
            <person name="Oliver B.G."/>
            <person name="Graeser Y."/>
            <person name="Goldberg J.M."/>
            <person name="Li W."/>
            <person name="Martinez-Rossi N.M."/>
            <person name="Monod M."/>
            <person name="Shelest E."/>
            <person name="Barton R.C."/>
            <person name="Birch E."/>
            <person name="Brakhage A.A."/>
            <person name="Chen Z."/>
            <person name="Gurr S.J."/>
            <person name="Heiman D."/>
            <person name="Heitman J."/>
            <person name="Kosti I."/>
            <person name="Rossi A."/>
            <person name="Saif S."/>
            <person name="Samalova M."/>
            <person name="Saunders C.W."/>
            <person name="Shea T."/>
            <person name="Summerbell R.C."/>
            <person name="Xu J."/>
            <person name="Young S."/>
            <person name="Zeng Q."/>
            <person name="Birren B.W."/>
            <person name="Cuomo C.A."/>
            <person name="White T.C."/>
        </authorList>
    </citation>
    <scope>NUCLEOTIDE SEQUENCE [LARGE SCALE GENOMIC DNA]</scope>
    <source>
        <strain evidence="14">ATCC MYA-4604 / CBS 118893</strain>
    </source>
</reference>
<dbReference type="OMA" id="IKQCKQT"/>
<dbReference type="AlphaFoldDB" id="E4V5K7"/>
<dbReference type="GeneID" id="10024719"/>
<dbReference type="GO" id="GO:0071885">
    <property type="term" value="F:N-terminal protein N-methyltransferase activity"/>
    <property type="evidence" value="ECO:0007669"/>
    <property type="project" value="UniProtKB-EC"/>
</dbReference>
<keyword evidence="4 11" id="KW-0949">S-adenosyl-L-methionine</keyword>
<keyword evidence="3" id="KW-0808">Transferase</keyword>
<dbReference type="InterPro" id="IPR008576">
    <property type="entry name" value="MeTrfase_NTM1"/>
</dbReference>
<dbReference type="PANTHER" id="PTHR12753:SF0">
    <property type="entry name" value="ALPHA N-TERMINAL PROTEIN METHYLTRANSFERASE 1"/>
    <property type="match status" value="1"/>
</dbReference>
<evidence type="ECO:0000256" key="11">
    <source>
        <dbReference type="PIRSR" id="PIRSR016958-1"/>
    </source>
</evidence>
<comment type="catalytic activity">
    <reaction evidence="10">
        <text>N-terminal L-alanyl-L-prolyl-L-lysyl-[protein] + 3 S-adenosyl-L-methionine = N-terminal N,N,N-trimethyl-L-alanyl-L-prolyl-L-lysyl-[protein] + 3 S-adenosyl-L-homocysteine + 3 H(+)</text>
        <dbReference type="Rhea" id="RHEA:54712"/>
        <dbReference type="Rhea" id="RHEA-COMP:13785"/>
        <dbReference type="Rhea" id="RHEA-COMP:13971"/>
        <dbReference type="ChEBI" id="CHEBI:15378"/>
        <dbReference type="ChEBI" id="CHEBI:57856"/>
        <dbReference type="ChEBI" id="CHEBI:59789"/>
        <dbReference type="ChEBI" id="CHEBI:138057"/>
        <dbReference type="ChEBI" id="CHEBI:138315"/>
        <dbReference type="EC" id="2.1.1.244"/>
    </reaction>
</comment>
<dbReference type="InParanoid" id="E4V5K7"/>
<organism evidence="14">
    <name type="scientific">Arthroderma gypseum (strain ATCC MYA-4604 / CBS 118893)</name>
    <name type="common">Microsporum gypseum</name>
    <dbReference type="NCBI Taxonomy" id="535722"/>
    <lineage>
        <taxon>Eukaryota</taxon>
        <taxon>Fungi</taxon>
        <taxon>Dikarya</taxon>
        <taxon>Ascomycota</taxon>
        <taxon>Pezizomycotina</taxon>
        <taxon>Eurotiomycetes</taxon>
        <taxon>Eurotiomycetidae</taxon>
        <taxon>Onygenales</taxon>
        <taxon>Arthrodermataceae</taxon>
        <taxon>Nannizzia</taxon>
    </lineage>
</organism>
<dbReference type="Pfam" id="PF05891">
    <property type="entry name" value="Methyltransf_PK"/>
    <property type="match status" value="1"/>
</dbReference>
<sequence length="261" mass="28908">MDCGDQKRVDEDGGGDGQIPPDRLVDNAGAVEYWETVEPNIKGMLGGYPEISRVDLLSSRSFLATVRRMLPSIQGGTAVAATTRLPPLRLGVDCGAGIGRVTEGLLSKECEVVDIVEPVEAFAKVLIEGRLKAEGRVGDVYITGLENWVPEKRYDLIWVQWCLLYLTDEQVLQFLTRCRDALSPSGPGLVIVKENLNTQPCDTFDPQDKSVTRSEGKYEDLFRRAGYSIIRTDEQRGYPQHLNLLPVKLFALTCETKTTST</sequence>
<dbReference type="InterPro" id="IPR029063">
    <property type="entry name" value="SAM-dependent_MTases_sf"/>
</dbReference>
<evidence type="ECO:0000256" key="9">
    <source>
        <dbReference type="ARBA" id="ARBA00047885"/>
    </source>
</evidence>